<evidence type="ECO:0000256" key="2">
    <source>
        <dbReference type="ARBA" id="ARBA00011915"/>
    </source>
</evidence>
<dbReference type="InterPro" id="IPR045004">
    <property type="entry name" value="ECH_dom"/>
</dbReference>
<proteinExistence type="predicted"/>
<evidence type="ECO:0000256" key="3">
    <source>
        <dbReference type="ARBA" id="ARBA00022801"/>
    </source>
</evidence>
<dbReference type="EC" id="3.1.2.4" evidence="2"/>
<dbReference type="CDD" id="cd06558">
    <property type="entry name" value="crotonase-like"/>
    <property type="match status" value="1"/>
</dbReference>
<gene>
    <name evidence="5" type="ORF">BSTOLATCC_MIC65222</name>
</gene>
<organism evidence="5 6">
    <name type="scientific">Blepharisma stoltei</name>
    <dbReference type="NCBI Taxonomy" id="1481888"/>
    <lineage>
        <taxon>Eukaryota</taxon>
        <taxon>Sar</taxon>
        <taxon>Alveolata</taxon>
        <taxon>Ciliophora</taxon>
        <taxon>Postciliodesmatophora</taxon>
        <taxon>Heterotrichea</taxon>
        <taxon>Heterotrichida</taxon>
        <taxon>Blepharismidae</taxon>
        <taxon>Blepharisma</taxon>
    </lineage>
</organism>
<dbReference type="SUPFAM" id="SSF52096">
    <property type="entry name" value="ClpP/crotonase"/>
    <property type="match status" value="1"/>
</dbReference>
<comment type="catalytic activity">
    <reaction evidence="1">
        <text>3-hydroxy-2-methylpropanoyl-CoA + H2O = 3-hydroxy-2-methylpropanoate + CoA + H(+)</text>
        <dbReference type="Rhea" id="RHEA:20888"/>
        <dbReference type="ChEBI" id="CHEBI:11805"/>
        <dbReference type="ChEBI" id="CHEBI:15377"/>
        <dbReference type="ChEBI" id="CHEBI:15378"/>
        <dbReference type="ChEBI" id="CHEBI:57287"/>
        <dbReference type="ChEBI" id="CHEBI:57340"/>
        <dbReference type="EC" id="3.1.2.4"/>
    </reaction>
</comment>
<dbReference type="GO" id="GO:0006574">
    <property type="term" value="P:L-valine catabolic process"/>
    <property type="evidence" value="ECO:0007669"/>
    <property type="project" value="TreeGrafter"/>
</dbReference>
<dbReference type="EMBL" id="CAJZBQ010000063">
    <property type="protein sequence ID" value="CAG9335903.1"/>
    <property type="molecule type" value="Genomic_DNA"/>
</dbReference>
<evidence type="ECO:0000256" key="1">
    <source>
        <dbReference type="ARBA" id="ARBA00001709"/>
    </source>
</evidence>
<name>A0AAU9KBM9_9CILI</name>
<accession>A0AAU9KBM9</accession>
<dbReference type="Pfam" id="PF16113">
    <property type="entry name" value="ECH_2"/>
    <property type="match status" value="1"/>
</dbReference>
<dbReference type="Gene3D" id="3.90.226.10">
    <property type="entry name" value="2-enoyl-CoA Hydratase, Chain A, domain 1"/>
    <property type="match status" value="1"/>
</dbReference>
<evidence type="ECO:0000313" key="6">
    <source>
        <dbReference type="Proteomes" id="UP001162131"/>
    </source>
</evidence>
<evidence type="ECO:0000313" key="5">
    <source>
        <dbReference type="EMBL" id="CAG9335903.1"/>
    </source>
</evidence>
<dbReference type="PANTHER" id="PTHR43176:SF3">
    <property type="entry name" value="3-HYDROXYISOBUTYRYL-COA HYDROLASE, MITOCHONDRIAL"/>
    <property type="match status" value="1"/>
</dbReference>
<reference evidence="5" key="1">
    <citation type="submission" date="2021-09" db="EMBL/GenBank/DDBJ databases">
        <authorList>
            <consortium name="AG Swart"/>
            <person name="Singh M."/>
            <person name="Singh A."/>
            <person name="Seah K."/>
            <person name="Emmerich C."/>
        </authorList>
    </citation>
    <scope>NUCLEOTIDE SEQUENCE</scope>
    <source>
        <strain evidence="5">ATCC30299</strain>
    </source>
</reference>
<keyword evidence="6" id="KW-1185">Reference proteome</keyword>
<comment type="caution">
    <text evidence="5">The sequence shown here is derived from an EMBL/GenBank/DDBJ whole genome shotgun (WGS) entry which is preliminary data.</text>
</comment>
<dbReference type="GO" id="GO:0005739">
    <property type="term" value="C:mitochondrion"/>
    <property type="evidence" value="ECO:0007669"/>
    <property type="project" value="TreeGrafter"/>
</dbReference>
<dbReference type="PANTHER" id="PTHR43176">
    <property type="entry name" value="3-HYDROXYISOBUTYRYL-COA HYDROLASE-RELATED"/>
    <property type="match status" value="1"/>
</dbReference>
<dbReference type="Proteomes" id="UP001162131">
    <property type="component" value="Unassembled WGS sequence"/>
</dbReference>
<dbReference type="AlphaFoldDB" id="A0AAU9KBM9"/>
<protein>
    <recommendedName>
        <fullName evidence="2">3-hydroxyisobutyryl-CoA hydrolase</fullName>
        <ecNumber evidence="2">3.1.2.4</ecNumber>
    </recommendedName>
</protein>
<feature type="domain" description="Enoyl-CoA hydratase/isomerase" evidence="4">
    <location>
        <begin position="19"/>
        <end position="335"/>
    </location>
</feature>
<dbReference type="InterPro" id="IPR029045">
    <property type="entry name" value="ClpP/crotonase-like_dom_sf"/>
</dbReference>
<evidence type="ECO:0000259" key="4">
    <source>
        <dbReference type="Pfam" id="PF16113"/>
    </source>
</evidence>
<dbReference type="InterPro" id="IPR032259">
    <property type="entry name" value="HIBYL-CoA-H"/>
</dbReference>
<keyword evidence="3" id="KW-0378">Hydrolase</keyword>
<sequence length="348" mass="39053">MENPNNFPVLSRTHNNILLITLNRASALNSLNLEMLGILSQITQEAEKSNSPIIFIGEGRAFCAGGDIVSIAKGDTSPEEFFGSEFTYFHYLSRLHTERIAIMDGIVMGGGVGLSMACSKRIATPKTLWAMPETAIGFTPDVGSTYFLNRINPPELGLYLALTGDRLSGVDCFLFGIADYYIENSIETVKNQLIQEDFATVLARHHTDPNPSNSKIMQNIQNIRYCFETHGNLEGILGKLNNLNNQWSTQVLEKLQEMCPLSLRIAYESFNRGRHMNYAECLIMEYNLVIQLTKHRNYNFKEAVTHKFINKAKGKPNWNPSSISEVGDSLTLSYFLNTEGPRLSLPRL</sequence>
<dbReference type="GO" id="GO:0003860">
    <property type="term" value="F:3-hydroxyisobutyryl-CoA hydrolase activity"/>
    <property type="evidence" value="ECO:0007669"/>
    <property type="project" value="UniProtKB-EC"/>
</dbReference>